<evidence type="ECO:0000256" key="3">
    <source>
        <dbReference type="ARBA" id="ARBA00023002"/>
    </source>
</evidence>
<name>A0ABV7A5Y9_9BACI</name>
<evidence type="ECO:0000313" key="5">
    <source>
        <dbReference type="Proteomes" id="UP001595387"/>
    </source>
</evidence>
<dbReference type="InterPro" id="IPR050097">
    <property type="entry name" value="Ferredoxin-NADP_redctase_2"/>
</dbReference>
<keyword evidence="5" id="KW-1185">Reference proteome</keyword>
<protein>
    <submittedName>
        <fullName evidence="4">YpdA family putative bacillithiol disulfide reductase</fullName>
    </submittedName>
</protein>
<sequence>MQHEKVIIVGAGPCGMSCAIELQQRGLDPLIIEKKNVVNTIYNYPTHQTFFSSSDKLEIGQVPFITEKQKPVRNQALAYYRTVAQRKNLRIRTYDEVKSIHKSHGSFLVNTKKGEFQADNVIIATGYYDQPNLMGVPGEELDKVMHYFKEAHPYFNKKVAVIGGKNSAVDATLELYKAGAQVTVLYRGSEYSESIKPWILPEFDSLVRKDAVHMEFNASVEKITTDALTYTAGGKTTTISNDFVFAMTGYQPNYQLLKNVGISIDEETGEPFYNKNTMETNVAGMFIAGVVAAGYNNNKIFIENGRFHGGFIAETITSRLNAQHKL</sequence>
<dbReference type="PRINTS" id="PR00368">
    <property type="entry name" value="FADPNR"/>
</dbReference>
<dbReference type="InterPro" id="IPR036188">
    <property type="entry name" value="FAD/NAD-bd_sf"/>
</dbReference>
<dbReference type="Pfam" id="PF13738">
    <property type="entry name" value="Pyr_redox_3"/>
    <property type="match status" value="1"/>
</dbReference>
<evidence type="ECO:0000313" key="4">
    <source>
        <dbReference type="EMBL" id="MFC2948288.1"/>
    </source>
</evidence>
<proteinExistence type="predicted"/>
<comment type="cofactor">
    <cofactor evidence="1">
        <name>FAD</name>
        <dbReference type="ChEBI" id="CHEBI:57692"/>
    </cofactor>
</comment>
<evidence type="ECO:0000256" key="2">
    <source>
        <dbReference type="ARBA" id="ARBA00022630"/>
    </source>
</evidence>
<dbReference type="NCBIfam" id="TIGR04018">
    <property type="entry name" value="Bthiol_YpdA"/>
    <property type="match status" value="1"/>
</dbReference>
<reference evidence="5" key="1">
    <citation type="journal article" date="2019" name="Int. J. Syst. Evol. Microbiol.">
        <title>The Global Catalogue of Microorganisms (GCM) 10K type strain sequencing project: providing services to taxonomists for standard genome sequencing and annotation.</title>
        <authorList>
            <consortium name="The Broad Institute Genomics Platform"/>
            <consortium name="The Broad Institute Genome Sequencing Center for Infectious Disease"/>
            <person name="Wu L."/>
            <person name="Ma J."/>
        </authorList>
    </citation>
    <scope>NUCLEOTIDE SEQUENCE [LARGE SCALE GENOMIC DNA]</scope>
    <source>
        <strain evidence="5">KCTC 13193</strain>
    </source>
</reference>
<dbReference type="EMBL" id="JBHRRZ010000014">
    <property type="protein sequence ID" value="MFC2948288.1"/>
    <property type="molecule type" value="Genomic_DNA"/>
</dbReference>
<dbReference type="Proteomes" id="UP001595387">
    <property type="component" value="Unassembled WGS sequence"/>
</dbReference>
<gene>
    <name evidence="4" type="ORF">ACFODW_08045</name>
</gene>
<dbReference type="PANTHER" id="PTHR48105">
    <property type="entry name" value="THIOREDOXIN REDUCTASE 1-RELATED-RELATED"/>
    <property type="match status" value="1"/>
</dbReference>
<keyword evidence="2" id="KW-0285">Flavoprotein</keyword>
<dbReference type="Gene3D" id="3.50.50.60">
    <property type="entry name" value="FAD/NAD(P)-binding domain"/>
    <property type="match status" value="2"/>
</dbReference>
<accession>A0ABV7A5Y9</accession>
<dbReference type="InterPro" id="IPR023856">
    <property type="entry name" value="Bdr"/>
</dbReference>
<dbReference type="RefSeq" id="WP_390305085.1">
    <property type="nucleotide sequence ID" value="NZ_JBHRRZ010000014.1"/>
</dbReference>
<evidence type="ECO:0000256" key="1">
    <source>
        <dbReference type="ARBA" id="ARBA00001974"/>
    </source>
</evidence>
<organism evidence="4 5">
    <name type="scientific">Virgibacillus sediminis</name>
    <dbReference type="NCBI Taxonomy" id="202260"/>
    <lineage>
        <taxon>Bacteria</taxon>
        <taxon>Bacillati</taxon>
        <taxon>Bacillota</taxon>
        <taxon>Bacilli</taxon>
        <taxon>Bacillales</taxon>
        <taxon>Bacillaceae</taxon>
        <taxon>Virgibacillus</taxon>
    </lineage>
</organism>
<dbReference type="PRINTS" id="PR00469">
    <property type="entry name" value="PNDRDTASEII"/>
</dbReference>
<dbReference type="SUPFAM" id="SSF51905">
    <property type="entry name" value="FAD/NAD(P)-binding domain"/>
    <property type="match status" value="1"/>
</dbReference>
<comment type="caution">
    <text evidence="4">The sequence shown here is derived from an EMBL/GenBank/DDBJ whole genome shotgun (WGS) entry which is preliminary data.</text>
</comment>
<keyword evidence="3" id="KW-0560">Oxidoreductase</keyword>